<dbReference type="EMBL" id="MN738912">
    <property type="protein sequence ID" value="QHT30763.1"/>
    <property type="molecule type" value="Genomic_DNA"/>
</dbReference>
<evidence type="ECO:0000313" key="1">
    <source>
        <dbReference type="EMBL" id="QHT30763.1"/>
    </source>
</evidence>
<accession>A0A6C0EQH2</accession>
<organism evidence="1">
    <name type="scientific">viral metagenome</name>
    <dbReference type="NCBI Taxonomy" id="1070528"/>
    <lineage>
        <taxon>unclassified sequences</taxon>
        <taxon>metagenomes</taxon>
        <taxon>organismal metagenomes</taxon>
    </lineage>
</organism>
<dbReference type="AlphaFoldDB" id="A0A6C0EQH2"/>
<reference evidence="1" key="1">
    <citation type="journal article" date="2020" name="Nature">
        <title>Giant virus diversity and host interactions through global metagenomics.</title>
        <authorList>
            <person name="Schulz F."/>
            <person name="Roux S."/>
            <person name="Paez-Espino D."/>
            <person name="Jungbluth S."/>
            <person name="Walsh D.A."/>
            <person name="Denef V.J."/>
            <person name="McMahon K.D."/>
            <person name="Konstantinidis K.T."/>
            <person name="Eloe-Fadrosh E.A."/>
            <person name="Kyrpides N.C."/>
            <person name="Woyke T."/>
        </authorList>
    </citation>
    <scope>NUCLEOTIDE SEQUENCE</scope>
    <source>
        <strain evidence="1">GVMAG-M-3300009151-50</strain>
    </source>
</reference>
<sequence length="129" mass="14930">MSSLTSMQIQALVREMDTSIRRHRKLKNDNPTQFCEKVMNENKKLYDEFPSIFEMHIDGKLDGTFFEMLKLRHKVEKGELTEDEASKMVGQKLFDRYVAPVVSGLPPAEKPLSYSEFYKQFETNASNGS</sequence>
<protein>
    <submittedName>
        <fullName evidence="1">Uncharacterized protein</fullName>
    </submittedName>
</protein>
<name>A0A6C0EQH2_9ZZZZ</name>
<proteinExistence type="predicted"/>